<keyword evidence="2" id="KW-1185">Reference proteome</keyword>
<dbReference type="EMBL" id="BGPR01001443">
    <property type="protein sequence ID" value="GBM54108.1"/>
    <property type="molecule type" value="Genomic_DNA"/>
</dbReference>
<comment type="caution">
    <text evidence="1">The sequence shown here is derived from an EMBL/GenBank/DDBJ whole genome shotgun (WGS) entry which is preliminary data.</text>
</comment>
<reference evidence="1 2" key="1">
    <citation type="journal article" date="2019" name="Sci. Rep.">
        <title>Orb-weaving spider Araneus ventricosus genome elucidates the spidroin gene catalogue.</title>
        <authorList>
            <person name="Kono N."/>
            <person name="Nakamura H."/>
            <person name="Ohtoshi R."/>
            <person name="Moran D.A.P."/>
            <person name="Shinohara A."/>
            <person name="Yoshida Y."/>
            <person name="Fujiwara M."/>
            <person name="Mori M."/>
            <person name="Tomita M."/>
            <person name="Arakawa K."/>
        </authorList>
    </citation>
    <scope>NUCLEOTIDE SEQUENCE [LARGE SCALE GENOMIC DNA]</scope>
</reference>
<gene>
    <name evidence="1" type="ORF">AVEN_247718_1</name>
</gene>
<evidence type="ECO:0000313" key="1">
    <source>
        <dbReference type="EMBL" id="GBM54108.1"/>
    </source>
</evidence>
<dbReference type="AlphaFoldDB" id="A0A4Y2GNL7"/>
<accession>A0A4Y2GNL7</accession>
<organism evidence="1 2">
    <name type="scientific">Araneus ventricosus</name>
    <name type="common">Orbweaver spider</name>
    <name type="synonym">Epeira ventricosa</name>
    <dbReference type="NCBI Taxonomy" id="182803"/>
    <lineage>
        <taxon>Eukaryota</taxon>
        <taxon>Metazoa</taxon>
        <taxon>Ecdysozoa</taxon>
        <taxon>Arthropoda</taxon>
        <taxon>Chelicerata</taxon>
        <taxon>Arachnida</taxon>
        <taxon>Araneae</taxon>
        <taxon>Araneomorphae</taxon>
        <taxon>Entelegynae</taxon>
        <taxon>Araneoidea</taxon>
        <taxon>Araneidae</taxon>
        <taxon>Araneus</taxon>
    </lineage>
</organism>
<sequence length="87" mass="9185">MSISEEVAASNAHKQLASWAVTMLGLLVHPPVIVHTFLPEGTAVVIVLGTPAHQYSEATGDASVLCSDCTEAVGDRLCSYGYHSFEP</sequence>
<protein>
    <submittedName>
        <fullName evidence="1">Uncharacterized protein</fullName>
    </submittedName>
</protein>
<evidence type="ECO:0000313" key="2">
    <source>
        <dbReference type="Proteomes" id="UP000499080"/>
    </source>
</evidence>
<dbReference type="Proteomes" id="UP000499080">
    <property type="component" value="Unassembled WGS sequence"/>
</dbReference>
<proteinExistence type="predicted"/>
<name>A0A4Y2GNL7_ARAVE</name>